<dbReference type="EMBL" id="JAHFXF010000884">
    <property type="protein sequence ID" value="KAG9681392.1"/>
    <property type="molecule type" value="Genomic_DNA"/>
</dbReference>
<reference evidence="1" key="1">
    <citation type="journal article" date="2021" name="J Fungi (Basel)">
        <title>Virulence traits and population genomics of the black yeast Aureobasidium melanogenum.</title>
        <authorList>
            <person name="Cernosa A."/>
            <person name="Sun X."/>
            <person name="Gostincar C."/>
            <person name="Fang C."/>
            <person name="Gunde-Cimerman N."/>
            <person name="Song Z."/>
        </authorList>
    </citation>
    <scope>NUCLEOTIDE SEQUENCE</scope>
    <source>
        <strain evidence="1">EXF-9911</strain>
    </source>
</reference>
<accession>A0A9P8J1W8</accession>
<dbReference type="AlphaFoldDB" id="A0A9P8J1W8"/>
<protein>
    <submittedName>
        <fullName evidence="1">Uncharacterized protein</fullName>
    </submittedName>
</protein>
<evidence type="ECO:0000313" key="1">
    <source>
        <dbReference type="EMBL" id="KAG9681392.1"/>
    </source>
</evidence>
<proteinExistence type="predicted"/>
<organism evidence="1 2">
    <name type="scientific">Aureobasidium melanogenum</name>
    <name type="common">Aureobasidium pullulans var. melanogenum</name>
    <dbReference type="NCBI Taxonomy" id="46634"/>
    <lineage>
        <taxon>Eukaryota</taxon>
        <taxon>Fungi</taxon>
        <taxon>Dikarya</taxon>
        <taxon>Ascomycota</taxon>
        <taxon>Pezizomycotina</taxon>
        <taxon>Dothideomycetes</taxon>
        <taxon>Dothideomycetidae</taxon>
        <taxon>Dothideales</taxon>
        <taxon>Saccotheciaceae</taxon>
        <taxon>Aureobasidium</taxon>
    </lineage>
</organism>
<sequence length="178" mass="20362">MSTAQKNSIDTHEILANDLLTCFKTQMKELKAKHKKKKTTLLNKIQTANTRHKKLESTHQKDVRRLKKKLAKRCSKSLRDLKASFSLDDGFDLDLNDITNTDGCAAAFTGSFETLTKADCPFLYESETVIMQSIATETSSGETEMELWELRETLRRNKGNSWEQLEARWNEETTGNEP</sequence>
<feature type="non-terminal residue" evidence="1">
    <location>
        <position position="178"/>
    </location>
</feature>
<dbReference type="OrthoDB" id="10511390at2759"/>
<gene>
    <name evidence="1" type="ORF">KCU76_g14538</name>
</gene>
<dbReference type="Proteomes" id="UP000779574">
    <property type="component" value="Unassembled WGS sequence"/>
</dbReference>
<reference evidence="1" key="2">
    <citation type="submission" date="2021-08" db="EMBL/GenBank/DDBJ databases">
        <authorList>
            <person name="Gostincar C."/>
            <person name="Sun X."/>
            <person name="Song Z."/>
            <person name="Gunde-Cimerman N."/>
        </authorList>
    </citation>
    <scope>NUCLEOTIDE SEQUENCE</scope>
    <source>
        <strain evidence="1">EXF-9911</strain>
    </source>
</reference>
<name>A0A9P8J1W8_AURME</name>
<evidence type="ECO:0000313" key="2">
    <source>
        <dbReference type="Proteomes" id="UP000779574"/>
    </source>
</evidence>
<comment type="caution">
    <text evidence="1">The sequence shown here is derived from an EMBL/GenBank/DDBJ whole genome shotgun (WGS) entry which is preliminary data.</text>
</comment>